<dbReference type="Pfam" id="PF17116">
    <property type="entry name" value="T9SS_plug_1st"/>
    <property type="match status" value="1"/>
</dbReference>
<evidence type="ECO:0000256" key="1">
    <source>
        <dbReference type="SAM" id="SignalP"/>
    </source>
</evidence>
<accession>A0ABY5NSV7</accession>
<sequence length="411" mass="48621">MKKNILFFLFFILTTTSYAIADPYYIKSVSFHQGNESLIPIFRLNESFVFSFDDLTGIEADYYYKIVHYTRDWKPSNLKVTQYIRGIQPLRIASYQTSFNTLQPFVHYTVRFPNRDTKILLSGNYMLEIYNDANEKVIERRFVLYEDLTTVAMEIKKTRNLDVAPAKQNVYLTIDFGEMQLQNPKKNVQIVILQNGQWFNALTNLQPQYMIGNQFQYQYDQETNFWAGNEYLFFDDSDIRQVNNNVERITRTDLFQVYLRPKFPLKNSNFYTFYQDINGGFKTRNALRQNNITEADYAWVYFTYKLEQLPDSQELHIVGMFNDYQINADSELKFNESEKAYKTALLLKQGFTNYKYVVTTTNGKVLEELNPDGNFFETENQYHTLVYYKTESDPYDRIIGLGKADSKLITN</sequence>
<dbReference type="EMBL" id="CP102382">
    <property type="protein sequence ID" value="UUV21557.1"/>
    <property type="molecule type" value="Genomic_DNA"/>
</dbReference>
<evidence type="ECO:0000313" key="4">
    <source>
        <dbReference type="Proteomes" id="UP001317001"/>
    </source>
</evidence>
<dbReference type="InterPro" id="IPR031345">
    <property type="entry name" value="T9SS_Plug_N"/>
</dbReference>
<dbReference type="Proteomes" id="UP001317001">
    <property type="component" value="Chromosome"/>
</dbReference>
<reference evidence="3 4" key="1">
    <citation type="submission" date="2022-08" db="EMBL/GenBank/DDBJ databases">
        <title>Myroides zhujiangensis sp. nov., a novel bacterium isolated from sediment in the Pearl River Estuary.</title>
        <authorList>
            <person name="Cui L."/>
        </authorList>
    </citation>
    <scope>NUCLEOTIDE SEQUENCE [LARGE SCALE GENOMIC DNA]</scope>
    <source>
        <strain evidence="3 4">SCSIO 72103</strain>
    </source>
</reference>
<feature type="signal peptide" evidence="1">
    <location>
        <begin position="1"/>
        <end position="21"/>
    </location>
</feature>
<gene>
    <name evidence="3" type="ORF">NPX36_00425</name>
</gene>
<evidence type="ECO:0000259" key="2">
    <source>
        <dbReference type="Pfam" id="PF17116"/>
    </source>
</evidence>
<evidence type="ECO:0000313" key="3">
    <source>
        <dbReference type="EMBL" id="UUV21557.1"/>
    </source>
</evidence>
<organism evidence="3 4">
    <name type="scientific">Paenimyroides aestuarii</name>
    <dbReference type="NCBI Taxonomy" id="2968490"/>
    <lineage>
        <taxon>Bacteria</taxon>
        <taxon>Pseudomonadati</taxon>
        <taxon>Bacteroidota</taxon>
        <taxon>Flavobacteriia</taxon>
        <taxon>Flavobacteriales</taxon>
        <taxon>Flavobacteriaceae</taxon>
        <taxon>Paenimyroides</taxon>
    </lineage>
</organism>
<dbReference type="RefSeq" id="WP_257499482.1">
    <property type="nucleotide sequence ID" value="NZ_CP102382.1"/>
</dbReference>
<dbReference type="Gene3D" id="2.60.40.10">
    <property type="entry name" value="Immunoglobulins"/>
    <property type="match status" value="1"/>
</dbReference>
<protein>
    <submittedName>
        <fullName evidence="3">DUF5103 domain-containing protein</fullName>
    </submittedName>
</protein>
<proteinExistence type="predicted"/>
<dbReference type="InterPro" id="IPR013783">
    <property type="entry name" value="Ig-like_fold"/>
</dbReference>
<keyword evidence="4" id="KW-1185">Reference proteome</keyword>
<keyword evidence="1" id="KW-0732">Signal</keyword>
<name>A0ABY5NSV7_9FLAO</name>
<feature type="domain" description="Type 9 secretion system plug protein N-terminal" evidence="2">
    <location>
        <begin position="26"/>
        <end position="146"/>
    </location>
</feature>
<feature type="chain" id="PRO_5047076201" evidence="1">
    <location>
        <begin position="22"/>
        <end position="411"/>
    </location>
</feature>